<dbReference type="STRING" id="985895.E5R4P4"/>
<sequence>MFRHSTASTRDSSTNLTVTVPPQPTTIPVMSSAATKFDKTSSMITSLKSTLQGSHAKSKINGLGNKHAARATKATLKNRIAKYQENLRRAVANLTNIDELPQPSASKPTSSTPNADASPAARPHPTLTACDFELGGSLGRGKFGRASLARHININYICALKIISKAQCASASEEKLIRRELEIHQNLAHKNILKLVSWFHDDKSIYLVLEYAAGGSLYSRLKKQPKGRFDEKTTATFIVQIALALRYMHSKNIIHRDIKPENNLLGLQSDIKLADFGYRYSVHSESGLRSTVCGTLDYLSPEVALMLLKPGKSEEYYTKAIDQWSLGVLTHELLTGRPPFETKSGKAKRKKIARFNGKGLKFPGHISQGTEEHIKELLNLDAEKRISLNDVLRHPWIVRKRVGSVIELRDDDLGRLIDRLASLAASAHGSGATETRGGSLIAREELSNSHHDEPVSDDTRLVADTGMLRD</sequence>
<dbReference type="InterPro" id="IPR030616">
    <property type="entry name" value="Aur-like"/>
</dbReference>
<comment type="similarity">
    <text evidence="14">Belongs to the protein kinase superfamily. Ser/Thr protein kinase family. Aurora subfamily.</text>
</comment>
<keyword evidence="18" id="KW-1185">Reference proteome</keyword>
<keyword evidence="7 11" id="KW-0067">ATP-binding</keyword>
<dbReference type="Proteomes" id="UP000002668">
    <property type="component" value="Genome"/>
</dbReference>
<dbReference type="GO" id="GO:0051233">
    <property type="term" value="C:spindle midzone"/>
    <property type="evidence" value="ECO:0007669"/>
    <property type="project" value="UniProtKB-ARBA"/>
</dbReference>
<feature type="active site" description="Proton acceptor" evidence="10">
    <location>
        <position position="257"/>
    </location>
</feature>
<dbReference type="GO" id="GO:0090266">
    <property type="term" value="P:regulation of mitotic cell cycle spindle assembly checkpoint"/>
    <property type="evidence" value="ECO:0007669"/>
    <property type="project" value="UniProtKB-ARBA"/>
</dbReference>
<dbReference type="PROSITE" id="PS00107">
    <property type="entry name" value="PROTEIN_KINASE_ATP"/>
    <property type="match status" value="1"/>
</dbReference>
<dbReference type="OMA" id="PEVAVMM"/>
<dbReference type="InParanoid" id="E5R4P4"/>
<feature type="binding site" evidence="11 13">
    <location>
        <position position="161"/>
    </location>
    <ligand>
        <name>ATP</name>
        <dbReference type="ChEBI" id="CHEBI:30616"/>
    </ligand>
</feature>
<feature type="binding site" evidence="11">
    <location>
        <begin position="210"/>
        <end position="212"/>
    </location>
    <ligand>
        <name>ATP</name>
        <dbReference type="ChEBI" id="CHEBI:30616"/>
    </ligand>
</feature>
<dbReference type="EC" id="2.7.11.1" evidence="1 14"/>
<organism evidence="18">
    <name type="scientific">Leptosphaeria maculans (strain JN3 / isolate v23.1.3 / race Av1-4-5-6-7-8)</name>
    <name type="common">Blackleg fungus</name>
    <name type="synonym">Phoma lingam</name>
    <dbReference type="NCBI Taxonomy" id="985895"/>
    <lineage>
        <taxon>Eukaryota</taxon>
        <taxon>Fungi</taxon>
        <taxon>Dikarya</taxon>
        <taxon>Ascomycota</taxon>
        <taxon>Pezizomycotina</taxon>
        <taxon>Dothideomycetes</taxon>
        <taxon>Pleosporomycetidae</taxon>
        <taxon>Pleosporales</taxon>
        <taxon>Pleosporineae</taxon>
        <taxon>Leptosphaeriaceae</taxon>
        <taxon>Plenodomus</taxon>
        <taxon>Plenodomus lingam/Leptosphaeria maculans species complex</taxon>
    </lineage>
</organism>
<feature type="domain" description="Protein kinase" evidence="16">
    <location>
        <begin position="132"/>
        <end position="397"/>
    </location>
</feature>
<evidence type="ECO:0000256" key="2">
    <source>
        <dbReference type="ARBA" id="ARBA00021157"/>
    </source>
</evidence>
<dbReference type="GO" id="GO:0000776">
    <property type="term" value="C:kinetochore"/>
    <property type="evidence" value="ECO:0007669"/>
    <property type="project" value="UniProtKB-ARBA"/>
</dbReference>
<evidence type="ECO:0000256" key="12">
    <source>
        <dbReference type="PIRSR" id="PIRSR630616-3"/>
    </source>
</evidence>
<dbReference type="Gene3D" id="1.10.510.10">
    <property type="entry name" value="Transferase(Phosphotransferase) domain 1"/>
    <property type="match status" value="1"/>
</dbReference>
<dbReference type="OrthoDB" id="377346at2759"/>
<keyword evidence="3 14" id="KW-0723">Serine/threonine-protein kinase</keyword>
<name>E5R4P4_LEPMJ</name>
<dbReference type="InterPro" id="IPR000719">
    <property type="entry name" value="Prot_kinase_dom"/>
</dbReference>
<evidence type="ECO:0000256" key="11">
    <source>
        <dbReference type="PIRSR" id="PIRSR630616-2"/>
    </source>
</evidence>
<feature type="binding site" evidence="11">
    <location>
        <position position="142"/>
    </location>
    <ligand>
        <name>ATP</name>
        <dbReference type="ChEBI" id="CHEBI:30616"/>
    </ligand>
</feature>
<evidence type="ECO:0000313" key="18">
    <source>
        <dbReference type="Proteomes" id="UP000002668"/>
    </source>
</evidence>
<feature type="region of interest" description="Disordered" evidence="15">
    <location>
        <begin position="445"/>
        <end position="470"/>
    </location>
</feature>
<evidence type="ECO:0000256" key="14">
    <source>
        <dbReference type="RuleBase" id="RU367134"/>
    </source>
</evidence>
<feature type="compositionally biased region" description="Polar residues" evidence="15">
    <location>
        <begin position="103"/>
        <end position="115"/>
    </location>
</feature>
<dbReference type="PROSITE" id="PS50011">
    <property type="entry name" value="PROTEIN_KINASE_DOM"/>
    <property type="match status" value="1"/>
</dbReference>
<feature type="binding site" evidence="11">
    <location>
        <begin position="261"/>
        <end position="262"/>
    </location>
    <ligand>
        <name>ATP</name>
        <dbReference type="ChEBI" id="CHEBI:30616"/>
    </ligand>
</feature>
<dbReference type="CDD" id="cd14007">
    <property type="entry name" value="STKc_Aurora"/>
    <property type="match status" value="1"/>
</dbReference>
<dbReference type="PANTHER" id="PTHR24350">
    <property type="entry name" value="SERINE/THREONINE-PROTEIN KINASE IAL-RELATED"/>
    <property type="match status" value="1"/>
</dbReference>
<dbReference type="GO" id="GO:0008608">
    <property type="term" value="P:attachment of spindle microtubules to kinetochore"/>
    <property type="evidence" value="ECO:0007669"/>
    <property type="project" value="UniProtKB-ARBA"/>
</dbReference>
<keyword evidence="5 11" id="KW-0547">Nucleotide-binding</keyword>
<proteinExistence type="inferred from homology"/>
<dbReference type="GO" id="GO:0032133">
    <property type="term" value="C:chromosome passenger complex"/>
    <property type="evidence" value="ECO:0007669"/>
    <property type="project" value="UniProtKB-ARBA"/>
</dbReference>
<evidence type="ECO:0000256" key="5">
    <source>
        <dbReference type="ARBA" id="ARBA00022741"/>
    </source>
</evidence>
<dbReference type="FunFam" id="1.10.510.10:FF:000235">
    <property type="entry name" value="Serine/threonine-protein kinase ark1"/>
    <property type="match status" value="1"/>
</dbReference>
<dbReference type="eggNOG" id="KOG0580">
    <property type="taxonomic scope" value="Eukaryota"/>
</dbReference>
<evidence type="ECO:0000256" key="1">
    <source>
        <dbReference type="ARBA" id="ARBA00012513"/>
    </source>
</evidence>
<evidence type="ECO:0000256" key="8">
    <source>
        <dbReference type="ARBA" id="ARBA00047899"/>
    </source>
</evidence>
<dbReference type="Pfam" id="PF00069">
    <property type="entry name" value="Pkinase"/>
    <property type="match status" value="1"/>
</dbReference>
<evidence type="ECO:0000256" key="9">
    <source>
        <dbReference type="ARBA" id="ARBA00048679"/>
    </source>
</evidence>
<evidence type="ECO:0000313" key="17">
    <source>
        <dbReference type="EMBL" id="CBX92167.1"/>
    </source>
</evidence>
<evidence type="ECO:0000256" key="3">
    <source>
        <dbReference type="ARBA" id="ARBA00022527"/>
    </source>
</evidence>
<evidence type="ECO:0000256" key="10">
    <source>
        <dbReference type="PIRSR" id="PIRSR630616-1"/>
    </source>
</evidence>
<feature type="binding site" evidence="11">
    <location>
        <position position="275"/>
    </location>
    <ligand>
        <name>ATP</name>
        <dbReference type="ChEBI" id="CHEBI:30616"/>
    </ligand>
</feature>
<dbReference type="VEuPathDB" id="FungiDB:LEMA_P048730.1"/>
<evidence type="ECO:0000259" key="16">
    <source>
        <dbReference type="PROSITE" id="PS50011"/>
    </source>
</evidence>
<evidence type="ECO:0000256" key="15">
    <source>
        <dbReference type="SAM" id="MobiDB-lite"/>
    </source>
</evidence>
<dbReference type="GO" id="GO:0044779">
    <property type="term" value="P:meiotic spindle checkpoint signaling"/>
    <property type="evidence" value="ECO:0007669"/>
    <property type="project" value="UniProtKB-ARBA"/>
</dbReference>
<comment type="catalytic activity">
    <reaction evidence="8 14">
        <text>L-threonyl-[protein] + ATP = O-phospho-L-threonyl-[protein] + ADP + H(+)</text>
        <dbReference type="Rhea" id="RHEA:46608"/>
        <dbReference type="Rhea" id="RHEA-COMP:11060"/>
        <dbReference type="Rhea" id="RHEA-COMP:11605"/>
        <dbReference type="ChEBI" id="CHEBI:15378"/>
        <dbReference type="ChEBI" id="CHEBI:30013"/>
        <dbReference type="ChEBI" id="CHEBI:30616"/>
        <dbReference type="ChEBI" id="CHEBI:61977"/>
        <dbReference type="ChEBI" id="CHEBI:456216"/>
        <dbReference type="EC" id="2.7.11.1"/>
    </reaction>
</comment>
<dbReference type="GO" id="GO:0000819">
    <property type="term" value="P:sister chromatid segregation"/>
    <property type="evidence" value="ECO:0007669"/>
    <property type="project" value="UniProtKB-ARBA"/>
</dbReference>
<dbReference type="GO" id="GO:0032465">
    <property type="term" value="P:regulation of cytokinesis"/>
    <property type="evidence" value="ECO:0007669"/>
    <property type="project" value="UniProtKB-ARBA"/>
</dbReference>
<dbReference type="InterPro" id="IPR017441">
    <property type="entry name" value="Protein_kinase_ATP_BS"/>
</dbReference>
<dbReference type="InterPro" id="IPR011009">
    <property type="entry name" value="Kinase-like_dom_sf"/>
</dbReference>
<evidence type="ECO:0000256" key="4">
    <source>
        <dbReference type="ARBA" id="ARBA00022679"/>
    </source>
</evidence>
<evidence type="ECO:0000256" key="6">
    <source>
        <dbReference type="ARBA" id="ARBA00022777"/>
    </source>
</evidence>
<dbReference type="EMBL" id="FP929083">
    <property type="protein sequence ID" value="CBX92167.1"/>
    <property type="molecule type" value="Genomic_DNA"/>
</dbReference>
<feature type="region of interest" description="Disordered" evidence="15">
    <location>
        <begin position="94"/>
        <end position="124"/>
    </location>
</feature>
<dbReference type="HOGENOM" id="CLU_000288_63_6_1"/>
<dbReference type="FunFam" id="3.30.200.20:FF:000042">
    <property type="entry name" value="Aurora kinase A"/>
    <property type="match status" value="1"/>
</dbReference>
<dbReference type="SUPFAM" id="SSF56112">
    <property type="entry name" value="Protein kinase-like (PK-like)"/>
    <property type="match status" value="1"/>
</dbReference>
<evidence type="ECO:0000256" key="13">
    <source>
        <dbReference type="PROSITE-ProRule" id="PRU10141"/>
    </source>
</evidence>
<dbReference type="SMART" id="SM00220">
    <property type="entry name" value="S_TKc"/>
    <property type="match status" value="1"/>
</dbReference>
<dbReference type="GO" id="GO:1902115">
    <property type="term" value="P:regulation of organelle assembly"/>
    <property type="evidence" value="ECO:0007669"/>
    <property type="project" value="UniProtKB-ARBA"/>
</dbReference>
<keyword evidence="6 14" id="KW-0418">Kinase</keyword>
<dbReference type="GO" id="GO:0072479">
    <property type="term" value="P:response to mitotic cell cycle spindle assembly checkpoint signaling"/>
    <property type="evidence" value="ECO:0007669"/>
    <property type="project" value="UniProtKB-ARBA"/>
</dbReference>
<protein>
    <recommendedName>
        <fullName evidence="2 14">Aurora kinase</fullName>
        <ecNumber evidence="1 14">2.7.11.1</ecNumber>
    </recommendedName>
</protein>
<dbReference type="AlphaFoldDB" id="E5R4P4"/>
<dbReference type="GO" id="GO:0004674">
    <property type="term" value="F:protein serine/threonine kinase activity"/>
    <property type="evidence" value="ECO:0007669"/>
    <property type="project" value="UniProtKB-KW"/>
</dbReference>
<feature type="cross-link" description="Glycyl lysine isopeptide (Lys-Gly) (interchain with G-Cter in SUMO2)" evidence="12">
    <location>
        <position position="259"/>
    </location>
</feature>
<dbReference type="GO" id="GO:0045143">
    <property type="term" value="P:homologous chromosome segregation"/>
    <property type="evidence" value="ECO:0007669"/>
    <property type="project" value="UniProtKB-ARBA"/>
</dbReference>
<dbReference type="GO" id="GO:0005524">
    <property type="term" value="F:ATP binding"/>
    <property type="evidence" value="ECO:0007669"/>
    <property type="project" value="UniProtKB-UniRule"/>
</dbReference>
<reference evidence="18" key="1">
    <citation type="journal article" date="2011" name="Nat. Commun.">
        <title>Effector diversification within compartments of the Leptosphaeria maculans genome affected by Repeat-Induced Point mutations.</title>
        <authorList>
            <person name="Rouxel T."/>
            <person name="Grandaubert J."/>
            <person name="Hane J.K."/>
            <person name="Hoede C."/>
            <person name="van de Wouw A.P."/>
            <person name="Couloux A."/>
            <person name="Dominguez V."/>
            <person name="Anthouard V."/>
            <person name="Bally P."/>
            <person name="Bourras S."/>
            <person name="Cozijnsen A.J."/>
            <person name="Ciuffetti L.M."/>
            <person name="Degrave A."/>
            <person name="Dilmaghani A."/>
            <person name="Duret L."/>
            <person name="Fudal I."/>
            <person name="Goodwin S.B."/>
            <person name="Gout L."/>
            <person name="Glaser N."/>
            <person name="Linglin J."/>
            <person name="Kema G.H.J."/>
            <person name="Lapalu N."/>
            <person name="Lawrence C.B."/>
            <person name="May K."/>
            <person name="Meyer M."/>
            <person name="Ollivier B."/>
            <person name="Poulain J."/>
            <person name="Schoch C.L."/>
            <person name="Simon A."/>
            <person name="Spatafora J.W."/>
            <person name="Stachowiak A."/>
            <person name="Turgeon B.G."/>
            <person name="Tyler B.M."/>
            <person name="Vincent D."/>
            <person name="Weissenbach J."/>
            <person name="Amselem J."/>
            <person name="Quesneville H."/>
            <person name="Oliver R.P."/>
            <person name="Wincker P."/>
            <person name="Balesdent M.-H."/>
            <person name="Howlett B.J."/>
        </authorList>
    </citation>
    <scope>NUCLEOTIDE SEQUENCE [LARGE SCALE GENOMIC DNA]</scope>
    <source>
        <strain evidence="18">JN3 / isolate v23.1.3 / race Av1-4-5-6-7-8</strain>
    </source>
</reference>
<evidence type="ECO:0000256" key="7">
    <source>
        <dbReference type="ARBA" id="ARBA00022840"/>
    </source>
</evidence>
<comment type="catalytic activity">
    <reaction evidence="9 14">
        <text>L-seryl-[protein] + ATP = O-phospho-L-seryl-[protein] + ADP + H(+)</text>
        <dbReference type="Rhea" id="RHEA:17989"/>
        <dbReference type="Rhea" id="RHEA-COMP:9863"/>
        <dbReference type="Rhea" id="RHEA-COMP:11604"/>
        <dbReference type="ChEBI" id="CHEBI:15378"/>
        <dbReference type="ChEBI" id="CHEBI:29999"/>
        <dbReference type="ChEBI" id="CHEBI:30616"/>
        <dbReference type="ChEBI" id="CHEBI:83421"/>
        <dbReference type="ChEBI" id="CHEBI:456216"/>
        <dbReference type="EC" id="2.7.11.1"/>
    </reaction>
</comment>
<keyword evidence="4 14" id="KW-0808">Transferase</keyword>
<accession>E5R4P4</accession>
<gene>
    <name evidence="17" type="ORF">LEMA_P048730.1</name>
</gene>